<proteinExistence type="predicted"/>
<sequence>MQLANFPSSFLPGSRRTASEVDHDVNDTNFLQNFSSLIDYFTIFRQYGPRCTACRKTIQASELVHFARSSIFHAACFRCNICDHQFIAGDQLCLARGDQYVICQEHYTAPPPTGRMAIQQLVERSEGAVSDFHLSSVRPLTPSTPSFNSCRQSSTSIEGSMEKENRAQVLEDDAGTMASSAEDGSFRKTSPSPVSSQSRLMQIHNRLPSKLSN</sequence>
<evidence type="ECO:0000256" key="3">
    <source>
        <dbReference type="ARBA" id="ARBA00022833"/>
    </source>
</evidence>
<evidence type="ECO:0000256" key="9">
    <source>
        <dbReference type="SAM" id="MobiDB-lite"/>
    </source>
</evidence>
<dbReference type="Pfam" id="PF00412">
    <property type="entry name" value="LIM"/>
    <property type="match status" value="1"/>
</dbReference>
<organism evidence="11 12">
    <name type="scientific">Opisthorchis viverrini</name>
    <name type="common">Southeast Asian liver fluke</name>
    <dbReference type="NCBI Taxonomy" id="6198"/>
    <lineage>
        <taxon>Eukaryota</taxon>
        <taxon>Metazoa</taxon>
        <taxon>Spiralia</taxon>
        <taxon>Lophotrochozoa</taxon>
        <taxon>Platyhelminthes</taxon>
        <taxon>Trematoda</taxon>
        <taxon>Digenea</taxon>
        <taxon>Opisthorchiida</taxon>
        <taxon>Opisthorchiata</taxon>
        <taxon>Opisthorchiidae</taxon>
        <taxon>Opisthorchis</taxon>
    </lineage>
</organism>
<keyword evidence="7" id="KW-0539">Nucleus</keyword>
<dbReference type="GO" id="GO:0000981">
    <property type="term" value="F:DNA-binding transcription factor activity, RNA polymerase II-specific"/>
    <property type="evidence" value="ECO:0007669"/>
    <property type="project" value="TreeGrafter"/>
</dbReference>
<dbReference type="PANTHER" id="PTHR24208:SF166">
    <property type="entry name" value="LIM HOMEOBOX TRANSCRIPTION FACTOR 1 ALPHA, ISOFORM B"/>
    <property type="match status" value="1"/>
</dbReference>
<dbReference type="SUPFAM" id="SSF57716">
    <property type="entry name" value="Glucocorticoid receptor-like (DNA-binding domain)"/>
    <property type="match status" value="1"/>
</dbReference>
<evidence type="ECO:0000256" key="1">
    <source>
        <dbReference type="ARBA" id="ARBA00004123"/>
    </source>
</evidence>
<dbReference type="EMBL" id="KV906999">
    <property type="protein sequence ID" value="OON13929.1"/>
    <property type="molecule type" value="Genomic_DNA"/>
</dbReference>
<dbReference type="SMART" id="SM00132">
    <property type="entry name" value="LIM"/>
    <property type="match status" value="1"/>
</dbReference>
<keyword evidence="12" id="KW-1185">Reference proteome</keyword>
<feature type="compositionally biased region" description="Polar residues" evidence="9">
    <location>
        <begin position="141"/>
        <end position="158"/>
    </location>
</feature>
<evidence type="ECO:0000256" key="7">
    <source>
        <dbReference type="ARBA" id="ARBA00023242"/>
    </source>
</evidence>
<gene>
    <name evidence="11" type="ORF">X801_10286</name>
</gene>
<evidence type="ECO:0000313" key="11">
    <source>
        <dbReference type="EMBL" id="OON13929.1"/>
    </source>
</evidence>
<keyword evidence="3 8" id="KW-0862">Zinc</keyword>
<evidence type="ECO:0000256" key="6">
    <source>
        <dbReference type="ARBA" id="ARBA00023155"/>
    </source>
</evidence>
<feature type="region of interest" description="Disordered" evidence="9">
    <location>
        <begin position="140"/>
        <end position="213"/>
    </location>
</feature>
<keyword evidence="4 8" id="KW-0440">LIM domain</keyword>
<evidence type="ECO:0000256" key="8">
    <source>
        <dbReference type="PROSITE-ProRule" id="PRU00125"/>
    </source>
</evidence>
<keyword evidence="6" id="KW-0371">Homeobox</keyword>
<dbReference type="GO" id="GO:0005634">
    <property type="term" value="C:nucleus"/>
    <property type="evidence" value="ECO:0007669"/>
    <property type="project" value="UniProtKB-SubCell"/>
</dbReference>
<name>A0A1S8WHK5_OPIVI</name>
<dbReference type="GO" id="GO:0046872">
    <property type="term" value="F:metal ion binding"/>
    <property type="evidence" value="ECO:0007669"/>
    <property type="project" value="UniProtKB-KW"/>
</dbReference>
<dbReference type="GO" id="GO:0000977">
    <property type="term" value="F:RNA polymerase II transcription regulatory region sequence-specific DNA binding"/>
    <property type="evidence" value="ECO:0007669"/>
    <property type="project" value="TreeGrafter"/>
</dbReference>
<reference evidence="11 12" key="1">
    <citation type="submission" date="2015-03" db="EMBL/GenBank/DDBJ databases">
        <title>Draft genome of the nematode, Opisthorchis viverrini.</title>
        <authorList>
            <person name="Mitreva M."/>
        </authorList>
    </citation>
    <scope>NUCLEOTIDE SEQUENCE [LARGE SCALE GENOMIC DNA]</scope>
    <source>
        <strain evidence="11">Khon Kaen</strain>
    </source>
</reference>
<dbReference type="InterPro" id="IPR050453">
    <property type="entry name" value="LIM_Homeobox_TF"/>
</dbReference>
<dbReference type="Gene3D" id="2.10.110.10">
    <property type="entry name" value="Cysteine Rich Protein"/>
    <property type="match status" value="1"/>
</dbReference>
<evidence type="ECO:0000256" key="5">
    <source>
        <dbReference type="ARBA" id="ARBA00023125"/>
    </source>
</evidence>
<dbReference type="PROSITE" id="PS00478">
    <property type="entry name" value="LIM_DOMAIN_1"/>
    <property type="match status" value="1"/>
</dbReference>
<evidence type="ECO:0000256" key="4">
    <source>
        <dbReference type="ARBA" id="ARBA00023038"/>
    </source>
</evidence>
<feature type="domain" description="LIM zinc-binding" evidence="10">
    <location>
        <begin position="49"/>
        <end position="113"/>
    </location>
</feature>
<accession>A0A1S8WHK5</accession>
<dbReference type="Proteomes" id="UP000243686">
    <property type="component" value="Unassembled WGS sequence"/>
</dbReference>
<evidence type="ECO:0000313" key="12">
    <source>
        <dbReference type="Proteomes" id="UP000243686"/>
    </source>
</evidence>
<dbReference type="PROSITE" id="PS50023">
    <property type="entry name" value="LIM_DOMAIN_2"/>
    <property type="match status" value="1"/>
</dbReference>
<evidence type="ECO:0000256" key="2">
    <source>
        <dbReference type="ARBA" id="ARBA00022723"/>
    </source>
</evidence>
<evidence type="ECO:0000259" key="10">
    <source>
        <dbReference type="PROSITE" id="PS50023"/>
    </source>
</evidence>
<comment type="subcellular location">
    <subcellularLocation>
        <location evidence="1">Nucleus</location>
    </subcellularLocation>
</comment>
<protein>
    <submittedName>
        <fullName evidence="11">LIM domain protein</fullName>
    </submittedName>
</protein>
<dbReference type="AlphaFoldDB" id="A0A1S8WHK5"/>
<keyword evidence="5" id="KW-0238">DNA-binding</keyword>
<feature type="compositionally biased region" description="Polar residues" evidence="9">
    <location>
        <begin position="187"/>
        <end position="200"/>
    </location>
</feature>
<dbReference type="GO" id="GO:0030182">
    <property type="term" value="P:neuron differentiation"/>
    <property type="evidence" value="ECO:0007669"/>
    <property type="project" value="TreeGrafter"/>
</dbReference>
<dbReference type="InterPro" id="IPR001781">
    <property type="entry name" value="Znf_LIM"/>
</dbReference>
<dbReference type="PANTHER" id="PTHR24208">
    <property type="entry name" value="LIM/HOMEOBOX PROTEIN LHX"/>
    <property type="match status" value="1"/>
</dbReference>
<keyword evidence="2 8" id="KW-0479">Metal-binding</keyword>